<dbReference type="GO" id="GO:0007155">
    <property type="term" value="P:cell adhesion"/>
    <property type="evidence" value="ECO:0007669"/>
    <property type="project" value="InterPro"/>
</dbReference>
<evidence type="ECO:0000313" key="11">
    <source>
        <dbReference type="Proteomes" id="UP000600247"/>
    </source>
</evidence>
<comment type="subcellular location">
    <subcellularLocation>
        <location evidence="1">Secreted</location>
        <location evidence="1">Cell wall</location>
        <topology evidence="1">Peptidoglycan-anchor</topology>
    </subcellularLocation>
</comment>
<keyword evidence="8" id="KW-1133">Transmembrane helix</keyword>
<evidence type="ECO:0000256" key="6">
    <source>
        <dbReference type="ARBA" id="ARBA00023088"/>
    </source>
</evidence>
<dbReference type="InterPro" id="IPR041033">
    <property type="entry name" value="SpaA_PFL_dom_1"/>
</dbReference>
<dbReference type="Gene3D" id="2.60.40.1280">
    <property type="match status" value="1"/>
</dbReference>
<dbReference type="EMBL" id="BMHY01000013">
    <property type="protein sequence ID" value="GGG84756.1"/>
    <property type="molecule type" value="Genomic_DNA"/>
</dbReference>
<evidence type="ECO:0000313" key="10">
    <source>
        <dbReference type="EMBL" id="GGG84756.1"/>
    </source>
</evidence>
<evidence type="ECO:0000256" key="8">
    <source>
        <dbReference type="SAM" id="Phobius"/>
    </source>
</evidence>
<keyword evidence="11" id="KW-1185">Reference proteome</keyword>
<keyword evidence="8" id="KW-0812">Transmembrane</keyword>
<evidence type="ECO:0000256" key="5">
    <source>
        <dbReference type="ARBA" id="ARBA00022729"/>
    </source>
</evidence>
<dbReference type="Pfam" id="PF05737">
    <property type="entry name" value="Collagen_bind"/>
    <property type="match status" value="5"/>
</dbReference>
<gene>
    <name evidence="10" type="ORF">GCM10010918_48280</name>
</gene>
<evidence type="ECO:0000256" key="2">
    <source>
        <dbReference type="ARBA" id="ARBA00007257"/>
    </source>
</evidence>
<dbReference type="SUPFAM" id="SSF49401">
    <property type="entry name" value="Bacterial adhesins"/>
    <property type="match status" value="6"/>
</dbReference>
<feature type="compositionally biased region" description="Basic and acidic residues" evidence="7">
    <location>
        <begin position="1546"/>
        <end position="1556"/>
    </location>
</feature>
<dbReference type="InterPro" id="IPR008456">
    <property type="entry name" value="Collagen-bd_dom"/>
</dbReference>
<keyword evidence="5" id="KW-0732">Signal</keyword>
<name>A0A917HP98_9BACL</name>
<dbReference type="Pfam" id="PF00746">
    <property type="entry name" value="Gram_pos_anchor"/>
    <property type="match status" value="1"/>
</dbReference>
<dbReference type="PROSITE" id="PS50006">
    <property type="entry name" value="FHA_DOMAIN"/>
    <property type="match status" value="1"/>
</dbReference>
<dbReference type="RefSeq" id="WP_188892248.1">
    <property type="nucleotide sequence ID" value="NZ_BMHY01000013.1"/>
</dbReference>
<dbReference type="GO" id="GO:0005518">
    <property type="term" value="F:collagen binding"/>
    <property type="evidence" value="ECO:0007669"/>
    <property type="project" value="InterPro"/>
</dbReference>
<feature type="compositionally biased region" description="Low complexity" evidence="7">
    <location>
        <begin position="1492"/>
        <end position="1536"/>
    </location>
</feature>
<dbReference type="Pfam" id="PF17802">
    <property type="entry name" value="SpaA"/>
    <property type="match status" value="6"/>
</dbReference>
<dbReference type="Gene3D" id="2.60.40.3440">
    <property type="match status" value="1"/>
</dbReference>
<dbReference type="InterPro" id="IPR041171">
    <property type="entry name" value="SDR_Ig"/>
</dbReference>
<feature type="domain" description="FHA" evidence="9">
    <location>
        <begin position="454"/>
        <end position="514"/>
    </location>
</feature>
<keyword evidence="8" id="KW-0472">Membrane</keyword>
<evidence type="ECO:0000256" key="7">
    <source>
        <dbReference type="SAM" id="MobiDB-lite"/>
    </source>
</evidence>
<feature type="transmembrane region" description="Helical" evidence="8">
    <location>
        <begin position="1649"/>
        <end position="1668"/>
    </location>
</feature>
<protein>
    <recommendedName>
        <fullName evidence="9">FHA domain-containing protein</fullName>
    </recommendedName>
</protein>
<accession>A0A917HP98</accession>
<dbReference type="Pfam" id="PF17963">
    <property type="entry name" value="Big_9"/>
    <property type="match status" value="1"/>
</dbReference>
<sequence>MRKKSVAMILAFLLIFQYMNFNGYFNKVEAAGTIQGTILTKMTLTPKDQEQTVIASVYQGDDYVNTEYRVELEKELKLSYEWALPENHTYSAGDTFVFQLPAEMEMYNDIPLTNLAGDPSVGTFKMDKNTKTVTMTFNEEINAGTPSNGTLNFWSKFTSASVQQKTEVKVKFAIGDEITIPIAPSNGTPINKKGLADKPFNATKITWTVDVNTDLKNIKSGVVTDNIPAGLTYVPGSIKVYQMDINTNGTLSNPVLVTPSAVTEPAGASTELKVELGDINRPHRLVFETDITDITKANFTNTAKFTGNVGGNSFNVQAPATVQNQRGKFLEKSGSYNESTQEINWTVKYNFGEDPLAANTVLTDLFDKEHSIDLNSIKVYPVANPVAGTTGAGLNIPTDYTVDTNVSSHPNYNANKNGFNVVIKAATSSAYIIEYKTKPTGNIYNNDTITNKAYSIGKESNGVDVGIKQHFLSKTHGNVNYAARTVDWTINLNKDKYFLYNTSFKDEFPAGLKLVPGSLTVKQNGVTVTSSVYTLTYLDALNEATEKGFQIGLPNGNSTYTITYTTQYDFINTSYLSNSNFSFGNKGTYYWSENSDGSNGQNQVVTETYTPNNQTQWNGYKEGTYNAVSKTLTWGIAVNYNSKAMSNVSVVDELQHKQAIDLNTLKVFELTVNANGSVTKSSTEFTDYTHNVVTLANGNQELTVTFNNPINRPYYITFDTSMSGVLIDQNVPNKAILKGDGYANKELNSTVTIKQAGEYVAKSGQQSGATIKWKIDINRGQSTVDDAKIIDVPGKKQTLIKESFKLYQTVVDAQGNVTRGALITDPDDPQHGYTLTFTPITDGSVNSDETFELSFKHQITKPYWLEYESMIDATNGEKVTNNVKFTGSGGIEKSISNPSEVTVSLSGGEGTGNTYRGSLKIVKVDSENNANKLNGAKFELIRNSNGQKVTGETTGAGEYVFTNLLYGKYTLNETGAPSGYAIDTASKAVTINSATEQELIVTNTKLKSSLEVTKVDTDNTNVKLDGAVFELYNSSNTLVDTQTTVSGKAVFTNLPYGTYTLKETTAPAGYDIVASENNKSITINSLTVKAVTVKNSKSKGSLVVTKVDADDSNVKLQGAVFELYNSSNVKIDQQTTNGTGKATFTGLEFGTYTLKEASAPAGYEIDASQQTSTITINAAVAKDVTITNSKSKGSLEVTKVDADNNNTKLSGAVFELYNSANVKVDQQTTDATGKAIFSDLVYGTYTLKEAAAPSGYDIIASENNQSITINTLAAKTVTVKNSKSRGSLIVTKVDVDDNSIKLQGAVFELYNSANVKVDQQTTDATGKAVFTGLLFDTYTLKEISAPAGYEIIASQQTSTVTIDSKTVKDITIANTKPKGSLEITKVDINDADRKLAGAVFELYNSSNVKVGQQTTDVTGKATFTGLLYGTYTLKEITAPTGYRIIETENNKTVTISSHATAGVTVANSKIIMLPNPSPSPSVSPSPTPSVSPSPSATPSVDPSATPSVDPSATPGTTPSAAPSSAPSSQPSATPKPSNGPSTTPPVERETTPKDTPIEGEIEIPDGSVPKQGVPPEHGKVTIGLDGKWVYTPAPGFVGKDKFSIIVVDEDGNEEEIWIEIDVLNPLGGGLNGNGSPNVNQLPKTGETGFLGLQLFGFALIALGAILFFRKKSVRGNRS</sequence>
<dbReference type="InterPro" id="IPR019931">
    <property type="entry name" value="LPXTG_anchor"/>
</dbReference>
<proteinExistence type="inferred from homology"/>
<dbReference type="PANTHER" id="PTHR36108">
    <property type="entry name" value="COLOSSIN-B-RELATED"/>
    <property type="match status" value="1"/>
</dbReference>
<evidence type="ECO:0000256" key="4">
    <source>
        <dbReference type="ARBA" id="ARBA00022525"/>
    </source>
</evidence>
<dbReference type="InterPro" id="IPR000253">
    <property type="entry name" value="FHA_dom"/>
</dbReference>
<dbReference type="InterPro" id="IPR013783">
    <property type="entry name" value="Ig-like_fold"/>
</dbReference>
<keyword evidence="3" id="KW-0134">Cell wall</keyword>
<comment type="similarity">
    <text evidence="2">Belongs to the serine-aspartate repeat-containing protein (SDr) family.</text>
</comment>
<evidence type="ECO:0000259" key="9">
    <source>
        <dbReference type="PROSITE" id="PS50006"/>
    </source>
</evidence>
<feature type="compositionally biased region" description="Pro residues" evidence="7">
    <location>
        <begin position="1475"/>
        <end position="1491"/>
    </location>
</feature>
<dbReference type="Proteomes" id="UP000600247">
    <property type="component" value="Unassembled WGS sequence"/>
</dbReference>
<comment type="caution">
    <text evidence="10">The sequence shown here is derived from an EMBL/GenBank/DDBJ whole genome shotgun (WGS) entry which is preliminary data.</text>
</comment>
<dbReference type="Gene3D" id="2.60.40.10">
    <property type="entry name" value="Immunoglobulins"/>
    <property type="match status" value="6"/>
</dbReference>
<keyword evidence="4" id="KW-0964">Secreted</keyword>
<reference evidence="10 11" key="1">
    <citation type="journal article" date="2014" name="Int. J. Syst. Evol. Microbiol.">
        <title>Complete genome sequence of Corynebacterium casei LMG S-19264T (=DSM 44701T), isolated from a smear-ripened cheese.</title>
        <authorList>
            <consortium name="US DOE Joint Genome Institute (JGI-PGF)"/>
            <person name="Walter F."/>
            <person name="Albersmeier A."/>
            <person name="Kalinowski J."/>
            <person name="Ruckert C."/>
        </authorList>
    </citation>
    <scope>NUCLEOTIDE SEQUENCE [LARGE SCALE GENOMIC DNA]</scope>
    <source>
        <strain evidence="10 11">CGMCC 1.15286</strain>
    </source>
</reference>
<keyword evidence="6" id="KW-0572">Peptidoglycan-anchor</keyword>
<evidence type="ECO:0000256" key="3">
    <source>
        <dbReference type="ARBA" id="ARBA00022512"/>
    </source>
</evidence>
<dbReference type="Gene3D" id="2.60.40.740">
    <property type="match status" value="5"/>
</dbReference>
<dbReference type="SUPFAM" id="SSF49478">
    <property type="entry name" value="Cna protein B-type domain"/>
    <property type="match status" value="6"/>
</dbReference>
<dbReference type="InterPro" id="IPR008966">
    <property type="entry name" value="Adhesion_dom_sf"/>
</dbReference>
<feature type="region of interest" description="Disordered" evidence="7">
    <location>
        <begin position="1475"/>
        <end position="1579"/>
    </location>
</feature>
<organism evidence="10 11">
    <name type="scientific">Paenibacillus radicis</name>
    <name type="common">ex Gao et al. 2016</name>
    <dbReference type="NCBI Taxonomy" id="1737354"/>
    <lineage>
        <taxon>Bacteria</taxon>
        <taxon>Bacillati</taxon>
        <taxon>Bacillota</taxon>
        <taxon>Bacilli</taxon>
        <taxon>Bacillales</taxon>
        <taxon>Paenibacillaceae</taxon>
        <taxon>Paenibacillus</taxon>
    </lineage>
</organism>
<dbReference type="InterPro" id="IPR011252">
    <property type="entry name" value="Fibrogen-bd_dom1"/>
</dbReference>
<evidence type="ECO:0000256" key="1">
    <source>
        <dbReference type="ARBA" id="ARBA00004168"/>
    </source>
</evidence>
<dbReference type="PANTHER" id="PTHR36108:SF13">
    <property type="entry name" value="COLOSSIN-B-RELATED"/>
    <property type="match status" value="1"/>
</dbReference>
<dbReference type="NCBIfam" id="TIGR01167">
    <property type="entry name" value="LPXTG_anchor"/>
    <property type="match status" value="1"/>
</dbReference>
<dbReference type="Pfam" id="PF17961">
    <property type="entry name" value="Big_8"/>
    <property type="match status" value="1"/>
</dbReference>